<accession>A0A5C6NY67</accession>
<evidence type="ECO:0000256" key="1">
    <source>
        <dbReference type="SAM" id="MobiDB-lite"/>
    </source>
</evidence>
<feature type="compositionally biased region" description="Basic and acidic residues" evidence="1">
    <location>
        <begin position="65"/>
        <end position="74"/>
    </location>
</feature>
<comment type="caution">
    <text evidence="2">The sequence shown here is derived from an EMBL/GenBank/DDBJ whole genome shotgun (WGS) entry which is preliminary data.</text>
</comment>
<dbReference type="Proteomes" id="UP000324091">
    <property type="component" value="Chromosome 16"/>
</dbReference>
<dbReference type="AlphaFoldDB" id="A0A5C6NY67"/>
<evidence type="ECO:0000313" key="3">
    <source>
        <dbReference type="Proteomes" id="UP000324091"/>
    </source>
</evidence>
<organism evidence="2 3">
    <name type="scientific">Takifugu flavidus</name>
    <name type="common">sansaifugu</name>
    <dbReference type="NCBI Taxonomy" id="433684"/>
    <lineage>
        <taxon>Eukaryota</taxon>
        <taxon>Metazoa</taxon>
        <taxon>Chordata</taxon>
        <taxon>Craniata</taxon>
        <taxon>Vertebrata</taxon>
        <taxon>Euteleostomi</taxon>
        <taxon>Actinopterygii</taxon>
        <taxon>Neopterygii</taxon>
        <taxon>Teleostei</taxon>
        <taxon>Neoteleostei</taxon>
        <taxon>Acanthomorphata</taxon>
        <taxon>Eupercaria</taxon>
        <taxon>Tetraodontiformes</taxon>
        <taxon>Tetradontoidea</taxon>
        <taxon>Tetraodontidae</taxon>
        <taxon>Takifugu</taxon>
    </lineage>
</organism>
<protein>
    <submittedName>
        <fullName evidence="2">Uncharacterized protein</fullName>
    </submittedName>
</protein>
<sequence>LTCPSLSLLDKSGFSSLSAPIQSRWTGDQLEASLSRYVHGSSQHHLETATGRGVSSRSGASQAGKAEHTSRCERAWGAAE</sequence>
<feature type="non-terminal residue" evidence="2">
    <location>
        <position position="1"/>
    </location>
</feature>
<dbReference type="EMBL" id="RHFK02000008">
    <property type="protein sequence ID" value="TWW71965.1"/>
    <property type="molecule type" value="Genomic_DNA"/>
</dbReference>
<proteinExistence type="predicted"/>
<keyword evidence="3" id="KW-1185">Reference proteome</keyword>
<name>A0A5C6NY67_9TELE</name>
<evidence type="ECO:0000313" key="2">
    <source>
        <dbReference type="EMBL" id="TWW71965.1"/>
    </source>
</evidence>
<reference evidence="2 3" key="1">
    <citation type="submission" date="2019-04" db="EMBL/GenBank/DDBJ databases">
        <title>Chromosome genome assembly for Takifugu flavidus.</title>
        <authorList>
            <person name="Xiao S."/>
        </authorList>
    </citation>
    <scope>NUCLEOTIDE SEQUENCE [LARGE SCALE GENOMIC DNA]</scope>
    <source>
        <strain evidence="2">HTHZ2018</strain>
        <tissue evidence="2">Muscle</tissue>
    </source>
</reference>
<feature type="region of interest" description="Disordered" evidence="1">
    <location>
        <begin position="41"/>
        <end position="80"/>
    </location>
</feature>
<gene>
    <name evidence="2" type="ORF">D4764_16G0004620</name>
</gene>